<dbReference type="InterPro" id="IPR005158">
    <property type="entry name" value="BTAD"/>
</dbReference>
<dbReference type="InterPro" id="IPR011990">
    <property type="entry name" value="TPR-like_helical_dom_sf"/>
</dbReference>
<dbReference type="SMART" id="SM00862">
    <property type="entry name" value="Trans_reg_C"/>
    <property type="match status" value="1"/>
</dbReference>
<dbReference type="Pfam" id="PF13424">
    <property type="entry name" value="TPR_12"/>
    <property type="match status" value="1"/>
</dbReference>
<sequence>MGLGGPARRALLAMLLLDAGRIVPLERLIDGLYRDEPPAGVGNALQSQVSRLRSALGAPIENHPAGYRLVVEPDEVDVHRFTRLAARGREALAAGEFPRAAEALREGLALWRGAALADVGAAPFAAGQITRLEELRTTAVEDRVEADLALGRHRELVAELTELTATHPLRERLRAQLMRALHGAGRQADALRVYEEARRELADTLGADPGPELTAAHLAVLRGEPVGVSRETPGREADGGTPSRETVTVSRETAPAPAAVSGETPPPPYGRFPAQLTSFVGRAEELDRLAQLLGGARLVTLLGPGGSGKTRLSVEAAGRHVGDRAFVDLTGVADDGGVTQAVLAALGLRESALRSGAGAGARHEPLERLAAALAGRRLLLVLDNCEHVVASVATLVDRVLADCPGLSVLATSREALGITGEVLCPVPPLPLPTVQAAPRQAMDSPAVRLFAERAGAVRPDFDLARDLDAVRGICAALDGLPLAIELAAARLRSLSAAEIAERLGIPAIGGELGYRPGVRPAELFRLLSRGSRTAQPRQRTLRGVVDWSWGLLPEDERAVLRRASVFAGSWSLAAAEEVCADPSPDPARAPGDGPVIDPADVLDLVESLVDKSLVVADHQHDHRHDHRHPGTSVRYRMLETIRAYAAERLSEAGEEQAVRRAHARHFLRLAAETEPELRGHRQLAGLEALFTDHDNLHAALRRSIADGDTVTALRFFGVLSTYWILRGLRYEGAAPARDLLGKLGPQPPDGLGQEYVGLVLAAVFGMRDIGGYADHVAACRAVMEASGGITPDYPGLTLLWAPFAGLPTGPEMAERAAAPLRDHPDPWFRALLYVGSAYQRWWMEGDAAGAAEEFTEGLEAFRALGDRWGMITSLGVLAELAGFRGENARAVALSDEALALAAELGSVEDMAELVVNRSRFLLDTGRYEEARADARRTLELARRCGAPEFAARGHLALAEVARRTGDLAEADRLCELALAQCPARSFSGDGTRSAVLIAHGRVALALGDAERARRRLRQACALGSGPEIRMAATYAAEVLALLALLDGRPAEAAELLGAFTVLRASPEPLPPDMATLLAEVCAALGEERFAEAFGRGSARDLAGALGRVRELFTDDRAGSPD</sequence>
<proteinExistence type="inferred from homology"/>
<dbReference type="PATRIC" id="fig|1003195.29.peg.3089"/>
<evidence type="ECO:0000256" key="7">
    <source>
        <dbReference type="SAM" id="MobiDB-lite"/>
    </source>
</evidence>
<dbReference type="KEGG" id="scy:SCATT_30920"/>
<dbReference type="InterPro" id="IPR027417">
    <property type="entry name" value="P-loop_NTPase"/>
</dbReference>
<feature type="domain" description="OmpR/PhoB-type" evidence="8">
    <location>
        <begin position="1"/>
        <end position="71"/>
    </location>
</feature>
<protein>
    <submittedName>
        <fullName evidence="9">Protein kinase</fullName>
    </submittedName>
</protein>
<dbReference type="PRINTS" id="PR00364">
    <property type="entry name" value="DISEASERSIST"/>
</dbReference>
<keyword evidence="4 6" id="KW-0238">DNA-binding</keyword>
<evidence type="ECO:0000259" key="8">
    <source>
        <dbReference type="PROSITE" id="PS51755"/>
    </source>
</evidence>
<evidence type="ECO:0000313" key="10">
    <source>
        <dbReference type="Proteomes" id="UP000007842"/>
    </source>
</evidence>
<dbReference type="PANTHER" id="PTHR47691:SF3">
    <property type="entry name" value="HTH-TYPE TRANSCRIPTIONAL REGULATOR RV0890C-RELATED"/>
    <property type="match status" value="1"/>
</dbReference>
<evidence type="ECO:0000256" key="3">
    <source>
        <dbReference type="ARBA" id="ARBA00023015"/>
    </source>
</evidence>
<keyword evidence="3" id="KW-0805">Transcription regulation</keyword>
<dbReference type="PROSITE" id="PS51755">
    <property type="entry name" value="OMPR_PHOB"/>
    <property type="match status" value="1"/>
</dbReference>
<keyword evidence="5" id="KW-0804">Transcription</keyword>
<evidence type="ECO:0000256" key="4">
    <source>
        <dbReference type="ARBA" id="ARBA00023125"/>
    </source>
</evidence>
<evidence type="ECO:0000256" key="6">
    <source>
        <dbReference type="PROSITE-ProRule" id="PRU01091"/>
    </source>
</evidence>
<dbReference type="SMART" id="SM00028">
    <property type="entry name" value="TPR"/>
    <property type="match status" value="3"/>
</dbReference>
<accession>G8WWU9</accession>
<dbReference type="InterPro" id="IPR036388">
    <property type="entry name" value="WH-like_DNA-bd_sf"/>
</dbReference>
<feature type="DNA-binding region" description="OmpR/PhoB-type" evidence="6">
    <location>
        <begin position="1"/>
        <end position="71"/>
    </location>
</feature>
<dbReference type="GO" id="GO:0003677">
    <property type="term" value="F:DNA binding"/>
    <property type="evidence" value="ECO:0007669"/>
    <property type="project" value="UniProtKB-UniRule"/>
</dbReference>
<dbReference type="EMBL" id="CP003219">
    <property type="protein sequence ID" value="AEW95463.1"/>
    <property type="molecule type" value="Genomic_DNA"/>
</dbReference>
<dbReference type="eggNOG" id="COG3629">
    <property type="taxonomic scope" value="Bacteria"/>
</dbReference>
<organism evidence="9 10">
    <name type="scientific">Streptantibioticus cattleyicolor (strain ATCC 35852 / DSM 46488 / JCM 4925 / NBRC 14057 / NRRL 8057)</name>
    <name type="common">Streptomyces cattleya</name>
    <dbReference type="NCBI Taxonomy" id="1003195"/>
    <lineage>
        <taxon>Bacteria</taxon>
        <taxon>Bacillati</taxon>
        <taxon>Actinomycetota</taxon>
        <taxon>Actinomycetes</taxon>
        <taxon>Kitasatosporales</taxon>
        <taxon>Streptomycetaceae</taxon>
        <taxon>Streptantibioticus</taxon>
    </lineage>
</organism>
<comment type="similarity">
    <text evidence="1">Belongs to the AfsR/DnrI/RedD regulatory family.</text>
</comment>
<evidence type="ECO:0000313" key="9">
    <source>
        <dbReference type="EMBL" id="AEW95463.1"/>
    </source>
</evidence>
<dbReference type="FunFam" id="1.25.40.10:FF:000222">
    <property type="entry name" value="SARP family transcriptional regulator"/>
    <property type="match status" value="1"/>
</dbReference>
<dbReference type="GO" id="GO:0000160">
    <property type="term" value="P:phosphorelay signal transduction system"/>
    <property type="evidence" value="ECO:0007669"/>
    <property type="project" value="UniProtKB-KW"/>
</dbReference>
<name>G8WWU9_STREN</name>
<dbReference type="HOGENOM" id="CLU_004665_1_3_11"/>
<dbReference type="CDD" id="cd15831">
    <property type="entry name" value="BTAD"/>
    <property type="match status" value="1"/>
</dbReference>
<dbReference type="GO" id="GO:0016301">
    <property type="term" value="F:kinase activity"/>
    <property type="evidence" value="ECO:0007669"/>
    <property type="project" value="UniProtKB-KW"/>
</dbReference>
<reference evidence="10" key="1">
    <citation type="submission" date="2011-12" db="EMBL/GenBank/DDBJ databases">
        <title>Complete genome sequence of Streptomyces cattleya strain DSM 46488.</title>
        <authorList>
            <person name="Ou H.-Y."/>
            <person name="Li P."/>
            <person name="Zhao C."/>
            <person name="O'Hagan D."/>
            <person name="Deng Z."/>
        </authorList>
    </citation>
    <scope>NUCLEOTIDE SEQUENCE [LARGE SCALE GENOMIC DNA]</scope>
    <source>
        <strain evidence="10">ATCC 35852 / DSM 46488 / JCM 4925 / NBRC 14057 / NRRL 8057</strain>
    </source>
</reference>
<keyword evidence="10" id="KW-1185">Reference proteome</keyword>
<feature type="region of interest" description="Disordered" evidence="7">
    <location>
        <begin position="224"/>
        <end position="270"/>
    </location>
</feature>
<evidence type="ECO:0000256" key="1">
    <source>
        <dbReference type="ARBA" id="ARBA00005820"/>
    </source>
</evidence>
<dbReference type="Gene3D" id="1.25.40.10">
    <property type="entry name" value="Tetratricopeptide repeat domain"/>
    <property type="match status" value="2"/>
</dbReference>
<dbReference type="Pfam" id="PF03704">
    <property type="entry name" value="BTAD"/>
    <property type="match status" value="1"/>
</dbReference>
<dbReference type="AlphaFoldDB" id="G8WWU9"/>
<dbReference type="STRING" id="1003195.SCATT_30920"/>
<dbReference type="SMART" id="SM01043">
    <property type="entry name" value="BTAD"/>
    <property type="match status" value="1"/>
</dbReference>
<dbReference type="Gene3D" id="3.40.50.300">
    <property type="entry name" value="P-loop containing nucleotide triphosphate hydrolases"/>
    <property type="match status" value="1"/>
</dbReference>
<dbReference type="Proteomes" id="UP000007842">
    <property type="component" value="Chromosome"/>
</dbReference>
<dbReference type="GO" id="GO:0006355">
    <property type="term" value="P:regulation of DNA-templated transcription"/>
    <property type="evidence" value="ECO:0007669"/>
    <property type="project" value="InterPro"/>
</dbReference>
<keyword evidence="2" id="KW-0902">Two-component regulatory system</keyword>
<evidence type="ECO:0000256" key="5">
    <source>
        <dbReference type="ARBA" id="ARBA00023163"/>
    </source>
</evidence>
<keyword evidence="9" id="KW-0418">Kinase</keyword>
<dbReference type="PANTHER" id="PTHR47691">
    <property type="entry name" value="REGULATOR-RELATED"/>
    <property type="match status" value="1"/>
</dbReference>
<dbReference type="SUPFAM" id="SSF52540">
    <property type="entry name" value="P-loop containing nucleoside triphosphate hydrolases"/>
    <property type="match status" value="1"/>
</dbReference>
<dbReference type="InterPro" id="IPR001867">
    <property type="entry name" value="OmpR/PhoB-type_DNA-bd"/>
</dbReference>
<dbReference type="eggNOG" id="COG3903">
    <property type="taxonomic scope" value="Bacteria"/>
</dbReference>
<dbReference type="SUPFAM" id="SSF48452">
    <property type="entry name" value="TPR-like"/>
    <property type="match status" value="2"/>
</dbReference>
<dbReference type="InterPro" id="IPR016032">
    <property type="entry name" value="Sig_transdc_resp-reg_C-effctor"/>
</dbReference>
<keyword evidence="9" id="KW-0808">Transferase</keyword>
<gene>
    <name evidence="9" type="ordered locus">SCATT_30920</name>
</gene>
<dbReference type="SUPFAM" id="SSF46894">
    <property type="entry name" value="C-terminal effector domain of the bipartite response regulators"/>
    <property type="match status" value="1"/>
</dbReference>
<dbReference type="Gene3D" id="1.10.10.10">
    <property type="entry name" value="Winged helix-like DNA-binding domain superfamily/Winged helix DNA-binding domain"/>
    <property type="match status" value="1"/>
</dbReference>
<dbReference type="InterPro" id="IPR019734">
    <property type="entry name" value="TPR_rpt"/>
</dbReference>
<evidence type="ECO:0000256" key="2">
    <source>
        <dbReference type="ARBA" id="ARBA00023012"/>
    </source>
</evidence>